<dbReference type="AlphaFoldDB" id="A0A6P1GNG0"/>
<evidence type="ECO:0000256" key="1">
    <source>
        <dbReference type="SAM" id="SignalP"/>
    </source>
</evidence>
<dbReference type="RefSeq" id="WP_080604529.1">
    <property type="nucleotide sequence ID" value="NZ_CAIGKD010000008.1"/>
</dbReference>
<dbReference type="NCBIfam" id="NF033894">
    <property type="entry name" value="Eex_IncN"/>
    <property type="match status" value="1"/>
</dbReference>
<reference evidence="2 3" key="1">
    <citation type="submission" date="2019-12" db="EMBL/GenBank/DDBJ databases">
        <title>Functional and genomic insights into the Sphingobium yanoikuyae YC-JY1, a bacterium efficiently degrading bisphenol A.</title>
        <authorList>
            <person name="Jia Y."/>
            <person name="Li X."/>
            <person name="Wang J."/>
            <person name="Eltoukhy A."/>
            <person name="Lamraoui I."/>
            <person name="Yan Y."/>
        </authorList>
    </citation>
    <scope>NUCLEOTIDE SEQUENCE [LARGE SCALE GENOMIC DNA]</scope>
    <source>
        <strain evidence="2 3">YC-JY1</strain>
    </source>
</reference>
<proteinExistence type="predicted"/>
<keyword evidence="1" id="KW-0732">Signal</keyword>
<keyword evidence="2" id="KW-0449">Lipoprotein</keyword>
<accession>A0A6P1GNG0</accession>
<evidence type="ECO:0000313" key="3">
    <source>
        <dbReference type="Proteomes" id="UP000464086"/>
    </source>
</evidence>
<dbReference type="InterPro" id="IPR047937">
    <property type="entry name" value="Eex_IncN-like"/>
</dbReference>
<gene>
    <name evidence="2" type="ORF">GS397_21530</name>
</gene>
<dbReference type="PROSITE" id="PS51257">
    <property type="entry name" value="PROKAR_LIPOPROTEIN"/>
    <property type="match status" value="1"/>
</dbReference>
<dbReference type="Proteomes" id="UP000464086">
    <property type="component" value="Chromosome"/>
</dbReference>
<sequence length="81" mass="8875">MKPLASVLVVLSLPMLLLACQQPPRGKEYLKSHPEELAEVLKSCADGTHPDPQECSNAQSVRTLDLKLRSLSPRPGKSDVR</sequence>
<name>A0A6P1GNG0_SPHYA</name>
<feature type="signal peptide" evidence="1">
    <location>
        <begin position="1"/>
        <end position="19"/>
    </location>
</feature>
<organism evidence="2 3">
    <name type="scientific">Sphingobium yanoikuyae</name>
    <name type="common">Sphingomonas yanoikuyae</name>
    <dbReference type="NCBI Taxonomy" id="13690"/>
    <lineage>
        <taxon>Bacteria</taxon>
        <taxon>Pseudomonadati</taxon>
        <taxon>Pseudomonadota</taxon>
        <taxon>Alphaproteobacteria</taxon>
        <taxon>Sphingomonadales</taxon>
        <taxon>Sphingomonadaceae</taxon>
        <taxon>Sphingobium</taxon>
    </lineage>
</organism>
<dbReference type="EMBL" id="CP047218">
    <property type="protein sequence ID" value="QHD69382.1"/>
    <property type="molecule type" value="Genomic_DNA"/>
</dbReference>
<feature type="chain" id="PRO_5026671244" evidence="1">
    <location>
        <begin position="20"/>
        <end position="81"/>
    </location>
</feature>
<protein>
    <submittedName>
        <fullName evidence="2">EexN family lipoprotein</fullName>
    </submittedName>
</protein>
<evidence type="ECO:0000313" key="2">
    <source>
        <dbReference type="EMBL" id="QHD69382.1"/>
    </source>
</evidence>